<reference evidence="1 2" key="1">
    <citation type="journal article" date="2021" name="Hortic Res">
        <title>High-quality reference genome and annotation aids understanding of berry development for evergreen blueberry (Vaccinium darrowii).</title>
        <authorList>
            <person name="Yu J."/>
            <person name="Hulse-Kemp A.M."/>
            <person name="Babiker E."/>
            <person name="Staton M."/>
        </authorList>
    </citation>
    <scope>NUCLEOTIDE SEQUENCE [LARGE SCALE GENOMIC DNA]</scope>
    <source>
        <strain evidence="2">cv. NJ 8807/NJ 8810</strain>
        <tissue evidence="1">Young leaf</tissue>
    </source>
</reference>
<protein>
    <submittedName>
        <fullName evidence="1">Uncharacterized protein</fullName>
    </submittedName>
</protein>
<accession>A0ACB7YAC9</accession>
<keyword evidence="2" id="KW-1185">Reference proteome</keyword>
<dbReference type="EMBL" id="CM037157">
    <property type="protein sequence ID" value="KAH7850476.1"/>
    <property type="molecule type" value="Genomic_DNA"/>
</dbReference>
<dbReference type="Proteomes" id="UP000828048">
    <property type="component" value="Chromosome 7"/>
</dbReference>
<name>A0ACB7YAC9_9ERIC</name>
<evidence type="ECO:0000313" key="2">
    <source>
        <dbReference type="Proteomes" id="UP000828048"/>
    </source>
</evidence>
<gene>
    <name evidence="1" type="ORF">Vadar_033576</name>
</gene>
<comment type="caution">
    <text evidence="1">The sequence shown here is derived from an EMBL/GenBank/DDBJ whole genome shotgun (WGS) entry which is preliminary data.</text>
</comment>
<sequence length="190" mass="20375">MVMEKTSPLTTTTAITSDKVGKTGMTSETLSNVADTLQCFGISNPIPSQFDSKGFHSDFIRGLLKTHRVDRGRISSLLSVKHPVLNAYGTLHGGAVASVAEIMSIACARTIVGEDKELFLGELSTSYLSAAPHNAELAVDASHMKYEHLDDKIVPVSIPRKLEDLLGFVGLIVLPQFHDGTVMPGGKIVE</sequence>
<proteinExistence type="predicted"/>
<organism evidence="1 2">
    <name type="scientific">Vaccinium darrowii</name>
    <dbReference type="NCBI Taxonomy" id="229202"/>
    <lineage>
        <taxon>Eukaryota</taxon>
        <taxon>Viridiplantae</taxon>
        <taxon>Streptophyta</taxon>
        <taxon>Embryophyta</taxon>
        <taxon>Tracheophyta</taxon>
        <taxon>Spermatophyta</taxon>
        <taxon>Magnoliopsida</taxon>
        <taxon>eudicotyledons</taxon>
        <taxon>Gunneridae</taxon>
        <taxon>Pentapetalae</taxon>
        <taxon>asterids</taxon>
        <taxon>Ericales</taxon>
        <taxon>Ericaceae</taxon>
        <taxon>Vaccinioideae</taxon>
        <taxon>Vaccinieae</taxon>
        <taxon>Vaccinium</taxon>
    </lineage>
</organism>
<evidence type="ECO:0000313" key="1">
    <source>
        <dbReference type="EMBL" id="KAH7850476.1"/>
    </source>
</evidence>